<dbReference type="AlphaFoldDB" id="A0A1G7XT72"/>
<evidence type="ECO:0000313" key="3">
    <source>
        <dbReference type="Proteomes" id="UP000182894"/>
    </source>
</evidence>
<feature type="transmembrane region" description="Helical" evidence="1">
    <location>
        <begin position="12"/>
        <end position="36"/>
    </location>
</feature>
<keyword evidence="1" id="KW-0812">Transmembrane</keyword>
<keyword evidence="1" id="KW-0472">Membrane</keyword>
<gene>
    <name evidence="2" type="ORF">SAMN05216605_103387</name>
</gene>
<keyword evidence="3" id="KW-1185">Reference proteome</keyword>
<evidence type="ECO:0000256" key="1">
    <source>
        <dbReference type="SAM" id="Phobius"/>
    </source>
</evidence>
<dbReference type="InterPro" id="IPR012902">
    <property type="entry name" value="N_methyl_site"/>
</dbReference>
<dbReference type="PROSITE" id="PS00409">
    <property type="entry name" value="PROKAR_NTER_METHYL"/>
    <property type="match status" value="1"/>
</dbReference>
<dbReference type="Pfam" id="PF16732">
    <property type="entry name" value="ComP_DUS"/>
    <property type="match status" value="1"/>
</dbReference>
<dbReference type="EMBL" id="FNCO01000003">
    <property type="protein sequence ID" value="SDG87412.1"/>
    <property type="molecule type" value="Genomic_DNA"/>
</dbReference>
<dbReference type="OrthoDB" id="5296638at2"/>
<dbReference type="InterPro" id="IPR045584">
    <property type="entry name" value="Pilin-like"/>
</dbReference>
<name>A0A1G7XT72_9PSED</name>
<dbReference type="STRING" id="89065.SAMN05216605_103387"/>
<organism evidence="2 3">
    <name type="scientific">Pseudomonas abietaniphila</name>
    <dbReference type="NCBI Taxonomy" id="89065"/>
    <lineage>
        <taxon>Bacteria</taxon>
        <taxon>Pseudomonadati</taxon>
        <taxon>Pseudomonadota</taxon>
        <taxon>Gammaproteobacteria</taxon>
        <taxon>Pseudomonadales</taxon>
        <taxon>Pseudomonadaceae</taxon>
        <taxon>Pseudomonas</taxon>
    </lineage>
</organism>
<dbReference type="RefSeq" id="WP_083370641.1">
    <property type="nucleotide sequence ID" value="NZ_FNCO01000003.1"/>
</dbReference>
<dbReference type="GO" id="GO:0043683">
    <property type="term" value="P:type IV pilus assembly"/>
    <property type="evidence" value="ECO:0007669"/>
    <property type="project" value="InterPro"/>
</dbReference>
<sequence length="145" mass="15664">MNKRSLVRRGKGFTLIELLIAIAVVAILAAIAYPTYTEHTKKTRRSEIAGVLVEEAQRLERFFSRAGQYSNAAGPPVREHEVSVGNAYYAISAERSEQAFVLTAMPVAGTLMSGDRCGGFVLENTGKHDNVGMSGGASVQTCWGR</sequence>
<protein>
    <submittedName>
        <fullName evidence="2">Type IV pilus assembly protein PilE</fullName>
    </submittedName>
</protein>
<dbReference type="Pfam" id="PF07963">
    <property type="entry name" value="N_methyl"/>
    <property type="match status" value="1"/>
</dbReference>
<dbReference type="Gene3D" id="3.30.700.10">
    <property type="entry name" value="Glycoprotein, Type 4 Pilin"/>
    <property type="match status" value="1"/>
</dbReference>
<dbReference type="SUPFAM" id="SSF54523">
    <property type="entry name" value="Pili subunits"/>
    <property type="match status" value="1"/>
</dbReference>
<dbReference type="InterPro" id="IPR031982">
    <property type="entry name" value="PilE-like"/>
</dbReference>
<dbReference type="Proteomes" id="UP000182894">
    <property type="component" value="Unassembled WGS sequence"/>
</dbReference>
<accession>A0A1G7XT72</accession>
<reference evidence="3" key="1">
    <citation type="submission" date="2016-10" db="EMBL/GenBank/DDBJ databases">
        <authorList>
            <person name="Varghese N."/>
            <person name="Submissions S."/>
        </authorList>
    </citation>
    <scope>NUCLEOTIDE SEQUENCE [LARGE SCALE GENOMIC DNA]</scope>
    <source>
        <strain evidence="3">ATCC 700689</strain>
    </source>
</reference>
<keyword evidence="1" id="KW-1133">Transmembrane helix</keyword>
<evidence type="ECO:0000313" key="2">
    <source>
        <dbReference type="EMBL" id="SDG87412.1"/>
    </source>
</evidence>
<proteinExistence type="predicted"/>
<dbReference type="NCBIfam" id="TIGR02532">
    <property type="entry name" value="IV_pilin_GFxxxE"/>
    <property type="match status" value="1"/>
</dbReference>